<comment type="caution">
    <text evidence="3">The sequence shown here is derived from an EMBL/GenBank/DDBJ whole genome shotgun (WGS) entry which is preliminary data.</text>
</comment>
<dbReference type="InterPro" id="IPR032739">
    <property type="entry name" value="MRNIP"/>
</dbReference>
<evidence type="ECO:0000313" key="4">
    <source>
        <dbReference type="Proteomes" id="UP001231518"/>
    </source>
</evidence>
<name>A0AAD8E0E3_MYTSE</name>
<reference evidence="3" key="1">
    <citation type="submission" date="2023-03" db="EMBL/GenBank/DDBJ databases">
        <title>Chromosome-level genomes of two armyworms, Mythimna separata and Mythimna loreyi, provide insights into the biosynthesis and reception of sex pheromones.</title>
        <authorList>
            <person name="Zhao H."/>
        </authorList>
    </citation>
    <scope>NUCLEOTIDE SEQUENCE</scope>
    <source>
        <strain evidence="3">BeijingLab</strain>
        <tissue evidence="3">Pupa</tissue>
    </source>
</reference>
<feature type="region of interest" description="Disordered" evidence="1">
    <location>
        <begin position="63"/>
        <end position="84"/>
    </location>
</feature>
<sequence>MPQEFQVVRCYECSTFQAHETKKSNKWDCRLCGKKQSFKRFYGIGTPKECRFHVQKLNAMRGKLVNSTESPTDEDSDEEKEGDWAVKPIKDTKQPIKRSKWSQYLDETESVDANTNENSAEYEEVVFEVPKKPTQTNSLKRNPKFSVVDISPIDATSTGDEELVCDIPKKQRKLNTKSRKTNPLLSTGTFSPVLTKVKGNLASTESKPPKRIVENSTISANSLGFEEVVCEIPKKIRKLSTKSSKINPTSSSGIFSPAIIKVEGNLASTESKPQKRIVENSPINANSSGYDEIGLEIPKKMRKLNTKFLTTNPTFSTVNIKVEGILNSTESKPIVENSPIIANSSRDEEVGFEIPKKMRKLNITSPETNPILSTVNVKVEDNVKVEGNLDCTESIPIFENSFINAYSSGYEAVVHEISKNMRKLNTKSCNTNPTVSIVNIKVEPNLDSTESKPIVKNSFFHANSSRYEEVECEISKNMTKLNTKSCNINPTISTVNIKVEPNLDSTESIPVVKNSFFHANSSRYEEVECEISKNMTKLNTKSCNINPTISTVNIKVEPNLDSTESIPVVKNSFFNANSSRYEEVECEISKNTTLSTFNFSPVIPKVEVNWATESKPPQPNIFCSKEYHPEETFNKIKLEKKFVPAPDSTDQASLLPPFEILDGMCSDSMMAKPFTWREDTADLDALNI</sequence>
<dbReference type="Proteomes" id="UP001231518">
    <property type="component" value="Chromosome 5"/>
</dbReference>
<keyword evidence="4" id="KW-1185">Reference proteome</keyword>
<accession>A0AAD8E0E3</accession>
<evidence type="ECO:0000259" key="2">
    <source>
        <dbReference type="Pfam" id="PF15749"/>
    </source>
</evidence>
<proteinExistence type="predicted"/>
<dbReference type="GO" id="GO:0003682">
    <property type="term" value="F:chromatin binding"/>
    <property type="evidence" value="ECO:0007669"/>
    <property type="project" value="TreeGrafter"/>
</dbReference>
<dbReference type="GO" id="GO:0007095">
    <property type="term" value="P:mitotic G2 DNA damage checkpoint signaling"/>
    <property type="evidence" value="ECO:0007669"/>
    <property type="project" value="TreeGrafter"/>
</dbReference>
<dbReference type="PANTHER" id="PTHR15863">
    <property type="entry name" value="MRN COMPLEX-INTERACTING PROTEIN"/>
    <property type="match status" value="1"/>
</dbReference>
<dbReference type="AlphaFoldDB" id="A0AAD8E0E3"/>
<evidence type="ECO:0000256" key="1">
    <source>
        <dbReference type="SAM" id="MobiDB-lite"/>
    </source>
</evidence>
<dbReference type="PANTHER" id="PTHR15863:SF2">
    <property type="entry name" value="MRN COMPLEX-INTERACTING PROTEIN"/>
    <property type="match status" value="1"/>
</dbReference>
<gene>
    <name evidence="3" type="ORF">PYW07_014465</name>
</gene>
<dbReference type="Pfam" id="PF15749">
    <property type="entry name" value="MRNIP"/>
    <property type="match status" value="1"/>
</dbReference>
<feature type="domain" description="MRN complex-interacting protein N-terminal" evidence="2">
    <location>
        <begin position="7"/>
        <end position="104"/>
    </location>
</feature>
<evidence type="ECO:0000313" key="3">
    <source>
        <dbReference type="EMBL" id="KAJ8733914.1"/>
    </source>
</evidence>
<dbReference type="EMBL" id="JARGEI010000003">
    <property type="protein sequence ID" value="KAJ8733914.1"/>
    <property type="molecule type" value="Genomic_DNA"/>
</dbReference>
<organism evidence="3 4">
    <name type="scientific">Mythimna separata</name>
    <name type="common">Oriental armyworm</name>
    <name type="synonym">Pseudaletia separata</name>
    <dbReference type="NCBI Taxonomy" id="271217"/>
    <lineage>
        <taxon>Eukaryota</taxon>
        <taxon>Metazoa</taxon>
        <taxon>Ecdysozoa</taxon>
        <taxon>Arthropoda</taxon>
        <taxon>Hexapoda</taxon>
        <taxon>Insecta</taxon>
        <taxon>Pterygota</taxon>
        <taxon>Neoptera</taxon>
        <taxon>Endopterygota</taxon>
        <taxon>Lepidoptera</taxon>
        <taxon>Glossata</taxon>
        <taxon>Ditrysia</taxon>
        <taxon>Noctuoidea</taxon>
        <taxon>Noctuidae</taxon>
        <taxon>Noctuinae</taxon>
        <taxon>Hadenini</taxon>
        <taxon>Mythimna</taxon>
    </lineage>
</organism>
<dbReference type="InterPro" id="IPR049472">
    <property type="entry name" value="MRNIP_N"/>
</dbReference>
<dbReference type="GO" id="GO:0005634">
    <property type="term" value="C:nucleus"/>
    <property type="evidence" value="ECO:0007669"/>
    <property type="project" value="TreeGrafter"/>
</dbReference>
<protein>
    <recommendedName>
        <fullName evidence="2">MRN complex-interacting protein N-terminal domain-containing protein</fullName>
    </recommendedName>
</protein>
<feature type="compositionally biased region" description="Acidic residues" evidence="1">
    <location>
        <begin position="71"/>
        <end position="81"/>
    </location>
</feature>